<dbReference type="PANTHER" id="PTHR34493:SF1">
    <property type="entry name" value="SECRETED PROTEIN"/>
    <property type="match status" value="1"/>
</dbReference>
<dbReference type="PANTHER" id="PTHR34493">
    <property type="entry name" value="PROTEIN CBG13422-RELATED"/>
    <property type="match status" value="1"/>
</dbReference>
<dbReference type="EMBL" id="KN716261">
    <property type="protein sequence ID" value="KJH48639.1"/>
    <property type="molecule type" value="Genomic_DNA"/>
</dbReference>
<feature type="transmembrane region" description="Helical" evidence="1">
    <location>
        <begin position="6"/>
        <end position="29"/>
    </location>
</feature>
<proteinExistence type="predicted"/>
<feature type="domain" description="DUF7808" evidence="2">
    <location>
        <begin position="28"/>
        <end position="151"/>
    </location>
</feature>
<evidence type="ECO:0000259" key="2">
    <source>
        <dbReference type="Pfam" id="PF25096"/>
    </source>
</evidence>
<accession>A0A0D8XXY8</accession>
<evidence type="ECO:0000313" key="4">
    <source>
        <dbReference type="Proteomes" id="UP000053766"/>
    </source>
</evidence>
<evidence type="ECO:0000313" key="3">
    <source>
        <dbReference type="EMBL" id="KJH48639.1"/>
    </source>
</evidence>
<evidence type="ECO:0000256" key="1">
    <source>
        <dbReference type="SAM" id="Phobius"/>
    </source>
</evidence>
<gene>
    <name evidence="3" type="ORF">DICVIV_05267</name>
</gene>
<keyword evidence="1" id="KW-1133">Transmembrane helix</keyword>
<dbReference type="Proteomes" id="UP000053766">
    <property type="component" value="Unassembled WGS sequence"/>
</dbReference>
<dbReference type="OrthoDB" id="5796062at2759"/>
<reference evidence="3 4" key="1">
    <citation type="submission" date="2013-11" db="EMBL/GenBank/DDBJ databases">
        <title>Draft genome of the bovine lungworm Dictyocaulus viviparus.</title>
        <authorList>
            <person name="Mitreva M."/>
        </authorList>
    </citation>
    <scope>NUCLEOTIDE SEQUENCE [LARGE SCALE GENOMIC DNA]</scope>
    <source>
        <strain evidence="3 4">HannoverDv2000</strain>
    </source>
</reference>
<dbReference type="InterPro" id="IPR056710">
    <property type="entry name" value="DUF7808"/>
</dbReference>
<keyword evidence="4" id="KW-1185">Reference proteome</keyword>
<dbReference type="Pfam" id="PF25096">
    <property type="entry name" value="DUF7808"/>
    <property type="match status" value="1"/>
</dbReference>
<keyword evidence="1" id="KW-0472">Membrane</keyword>
<sequence length="155" mass="18481">MTIDCMLLMVFNILAAYVYTTPITTSYYWKSRELRCVYYGGNNTRCALHDPEFVTEQNPGCFDEVDKVNTTRVYCGLSCEESDETTIVTKRPQWNHQCSMFYTYNLERRRSDWYLWRSGACLNTTISFEISCGTHRDPRLFYFHNEHLFEYENTE</sequence>
<reference evidence="4" key="2">
    <citation type="journal article" date="2016" name="Sci. Rep.">
        <title>Dictyocaulus viviparus genome, variome and transcriptome elucidate lungworm biology and support future intervention.</title>
        <authorList>
            <person name="McNulty S.N."/>
            <person name="Strube C."/>
            <person name="Rosa B.A."/>
            <person name="Martin J.C."/>
            <person name="Tyagi R."/>
            <person name="Choi Y.J."/>
            <person name="Wang Q."/>
            <person name="Hallsworth Pepin K."/>
            <person name="Zhang X."/>
            <person name="Ozersky P."/>
            <person name="Wilson R.K."/>
            <person name="Sternberg P.W."/>
            <person name="Gasser R.B."/>
            <person name="Mitreva M."/>
        </authorList>
    </citation>
    <scope>NUCLEOTIDE SEQUENCE [LARGE SCALE GENOMIC DNA]</scope>
    <source>
        <strain evidence="4">HannoverDv2000</strain>
    </source>
</reference>
<name>A0A0D8XXY8_DICVI</name>
<dbReference type="AlphaFoldDB" id="A0A0D8XXY8"/>
<keyword evidence="1" id="KW-0812">Transmembrane</keyword>
<organism evidence="3 4">
    <name type="scientific">Dictyocaulus viviparus</name>
    <name type="common">Bovine lungworm</name>
    <dbReference type="NCBI Taxonomy" id="29172"/>
    <lineage>
        <taxon>Eukaryota</taxon>
        <taxon>Metazoa</taxon>
        <taxon>Ecdysozoa</taxon>
        <taxon>Nematoda</taxon>
        <taxon>Chromadorea</taxon>
        <taxon>Rhabditida</taxon>
        <taxon>Rhabditina</taxon>
        <taxon>Rhabditomorpha</taxon>
        <taxon>Strongyloidea</taxon>
        <taxon>Metastrongylidae</taxon>
        <taxon>Dictyocaulus</taxon>
    </lineage>
</organism>
<protein>
    <recommendedName>
        <fullName evidence="2">DUF7808 domain-containing protein</fullName>
    </recommendedName>
</protein>